<dbReference type="Gene3D" id="1.10.10.1320">
    <property type="entry name" value="Anti-sigma factor, zinc-finger domain"/>
    <property type="match status" value="1"/>
</dbReference>
<comment type="caution">
    <text evidence="5">The sequence shown here is derived from an EMBL/GenBank/DDBJ whole genome shotgun (WGS) entry which is preliminary data.</text>
</comment>
<dbReference type="Proteomes" id="UP000655589">
    <property type="component" value="Unassembled WGS sequence"/>
</dbReference>
<protein>
    <recommendedName>
        <fullName evidence="4">Putative zinc-finger domain-containing protein</fullName>
    </recommendedName>
</protein>
<feature type="region of interest" description="Disordered" evidence="3">
    <location>
        <begin position="1"/>
        <end position="22"/>
    </location>
</feature>
<proteinExistence type="predicted"/>
<evidence type="ECO:0000256" key="3">
    <source>
        <dbReference type="SAM" id="MobiDB-lite"/>
    </source>
</evidence>
<dbReference type="InterPro" id="IPR041916">
    <property type="entry name" value="Anti_sigma_zinc_sf"/>
</dbReference>
<dbReference type="AlphaFoldDB" id="A0A8H9GI13"/>
<evidence type="ECO:0000313" key="5">
    <source>
        <dbReference type="EMBL" id="GGM29802.1"/>
    </source>
</evidence>
<dbReference type="InterPro" id="IPR027383">
    <property type="entry name" value="Znf_put"/>
</dbReference>
<evidence type="ECO:0000256" key="1">
    <source>
        <dbReference type="ARBA" id="ARBA00023015"/>
    </source>
</evidence>
<feature type="domain" description="Putative zinc-finger" evidence="4">
    <location>
        <begin position="34"/>
        <end position="67"/>
    </location>
</feature>
<dbReference type="EMBL" id="BMPT01000010">
    <property type="protein sequence ID" value="GGM29802.1"/>
    <property type="molecule type" value="Genomic_DNA"/>
</dbReference>
<dbReference type="Pfam" id="PF13490">
    <property type="entry name" value="zf-HC2"/>
    <property type="match status" value="1"/>
</dbReference>
<keyword evidence="2" id="KW-0804">Transcription</keyword>
<accession>A0A8H9GI13</accession>
<gene>
    <name evidence="5" type="ORF">GCM10010102_26690</name>
</gene>
<reference evidence="5" key="2">
    <citation type="submission" date="2020-09" db="EMBL/GenBank/DDBJ databases">
        <authorList>
            <person name="Sun Q."/>
            <person name="Ohkuma M."/>
        </authorList>
    </citation>
    <scope>NUCLEOTIDE SEQUENCE</scope>
    <source>
        <strain evidence="5">JCM 3051</strain>
    </source>
</reference>
<keyword evidence="1" id="KW-0805">Transcription regulation</keyword>
<evidence type="ECO:0000259" key="4">
    <source>
        <dbReference type="Pfam" id="PF13490"/>
    </source>
</evidence>
<keyword evidence="6" id="KW-1185">Reference proteome</keyword>
<name>A0A8H9GI13_9MICO</name>
<evidence type="ECO:0000256" key="2">
    <source>
        <dbReference type="ARBA" id="ARBA00023163"/>
    </source>
</evidence>
<evidence type="ECO:0000313" key="6">
    <source>
        <dbReference type="Proteomes" id="UP000655589"/>
    </source>
</evidence>
<sequence>MHRGQIRVTAGHTRPREARSSRDAVVHDLRDVECRSTRAVMHDYLDRRLPARRVRRFESHMDGCPRCIRAFIDARQTAWTRKAAARNRSWSWSG</sequence>
<organism evidence="5 6">
    <name type="scientific">Promicromonospora citrea</name>
    <dbReference type="NCBI Taxonomy" id="43677"/>
    <lineage>
        <taxon>Bacteria</taxon>
        <taxon>Bacillati</taxon>
        <taxon>Actinomycetota</taxon>
        <taxon>Actinomycetes</taxon>
        <taxon>Micrococcales</taxon>
        <taxon>Promicromonosporaceae</taxon>
        <taxon>Promicromonospora</taxon>
    </lineage>
</organism>
<reference evidence="5" key="1">
    <citation type="journal article" date="2014" name="Int. J. Syst. Evol. Microbiol.">
        <title>Complete genome sequence of Corynebacterium casei LMG S-19264T (=DSM 44701T), isolated from a smear-ripened cheese.</title>
        <authorList>
            <consortium name="US DOE Joint Genome Institute (JGI-PGF)"/>
            <person name="Walter F."/>
            <person name="Albersmeier A."/>
            <person name="Kalinowski J."/>
            <person name="Ruckert C."/>
        </authorList>
    </citation>
    <scope>NUCLEOTIDE SEQUENCE</scope>
    <source>
        <strain evidence="5">JCM 3051</strain>
    </source>
</reference>